<dbReference type="OrthoDB" id="1954605at2"/>
<dbReference type="GO" id="GO:0006352">
    <property type="term" value="P:DNA-templated transcription initiation"/>
    <property type="evidence" value="ECO:0007669"/>
    <property type="project" value="InterPro"/>
</dbReference>
<dbReference type="Proteomes" id="UP000244910">
    <property type="component" value="Chromosome"/>
</dbReference>
<dbReference type="GO" id="GO:0016987">
    <property type="term" value="F:sigma factor activity"/>
    <property type="evidence" value="ECO:0007669"/>
    <property type="project" value="UniProtKB-KW"/>
</dbReference>
<dbReference type="Gene3D" id="1.10.10.10">
    <property type="entry name" value="Winged helix-like DNA-binding domain superfamily/Winged helix DNA-binding domain"/>
    <property type="match status" value="1"/>
</dbReference>
<dbReference type="Pfam" id="PF04545">
    <property type="entry name" value="Sigma70_r4"/>
    <property type="match status" value="1"/>
</dbReference>
<dbReference type="CDD" id="cd06171">
    <property type="entry name" value="Sigma70_r4"/>
    <property type="match status" value="1"/>
</dbReference>
<keyword evidence="2" id="KW-0731">Sigma factor</keyword>
<dbReference type="InterPro" id="IPR013325">
    <property type="entry name" value="RNA_pol_sigma_r2"/>
</dbReference>
<dbReference type="InterPro" id="IPR036388">
    <property type="entry name" value="WH-like_DNA-bd_sf"/>
</dbReference>
<evidence type="ECO:0008006" key="9">
    <source>
        <dbReference type="Google" id="ProtNLM"/>
    </source>
</evidence>
<dbReference type="AlphaFoldDB" id="A0A2U8DVD0"/>
<protein>
    <recommendedName>
        <fullName evidence="9">RNA polymerase subunit sigma-70</fullName>
    </recommendedName>
</protein>
<keyword evidence="3" id="KW-0238">DNA-binding</keyword>
<gene>
    <name evidence="7" type="ORF">B9W14_18185</name>
</gene>
<evidence type="ECO:0000313" key="7">
    <source>
        <dbReference type="EMBL" id="AWI06345.1"/>
    </source>
</evidence>
<feature type="domain" description="RNA polymerase sigma-70 region 2" evidence="5">
    <location>
        <begin position="35"/>
        <end position="99"/>
    </location>
</feature>
<proteinExistence type="predicted"/>
<dbReference type="PANTHER" id="PTHR30385">
    <property type="entry name" value="SIGMA FACTOR F FLAGELLAR"/>
    <property type="match status" value="1"/>
</dbReference>
<keyword evidence="1" id="KW-0805">Transcription regulation</keyword>
<organism evidence="7 8">
    <name type="scientific">Clostridium drakei</name>
    <dbReference type="NCBI Taxonomy" id="332101"/>
    <lineage>
        <taxon>Bacteria</taxon>
        <taxon>Bacillati</taxon>
        <taxon>Bacillota</taxon>
        <taxon>Clostridia</taxon>
        <taxon>Eubacteriales</taxon>
        <taxon>Clostridiaceae</taxon>
        <taxon>Clostridium</taxon>
    </lineage>
</organism>
<evidence type="ECO:0000313" key="8">
    <source>
        <dbReference type="Proteomes" id="UP000244910"/>
    </source>
</evidence>
<dbReference type="InterPro" id="IPR013324">
    <property type="entry name" value="RNA_pol_sigma_r3/r4-like"/>
</dbReference>
<dbReference type="NCBIfam" id="TIGR02937">
    <property type="entry name" value="sigma70-ECF"/>
    <property type="match status" value="1"/>
</dbReference>
<name>A0A2U8DVD0_9CLOT</name>
<dbReference type="SUPFAM" id="SSF88946">
    <property type="entry name" value="Sigma2 domain of RNA polymerase sigma factors"/>
    <property type="match status" value="1"/>
</dbReference>
<evidence type="ECO:0000259" key="5">
    <source>
        <dbReference type="Pfam" id="PF04542"/>
    </source>
</evidence>
<dbReference type="SUPFAM" id="SSF88659">
    <property type="entry name" value="Sigma3 and sigma4 domains of RNA polymerase sigma factors"/>
    <property type="match status" value="1"/>
</dbReference>
<dbReference type="InterPro" id="IPR007627">
    <property type="entry name" value="RNA_pol_sigma70_r2"/>
</dbReference>
<evidence type="ECO:0000256" key="1">
    <source>
        <dbReference type="ARBA" id="ARBA00023015"/>
    </source>
</evidence>
<feature type="domain" description="RNA polymerase sigma-70 region 4" evidence="6">
    <location>
        <begin position="149"/>
        <end position="198"/>
    </location>
</feature>
<evidence type="ECO:0000256" key="3">
    <source>
        <dbReference type="ARBA" id="ARBA00023125"/>
    </source>
</evidence>
<evidence type="ECO:0000259" key="6">
    <source>
        <dbReference type="Pfam" id="PF04545"/>
    </source>
</evidence>
<sequence>MCSLYYWGVLIILQLLDLVKKAQNGDKASLQAIIKNFEGFMYKTASSIYINGYEIEDLIQIEAIALINAVFKYNCEYKNAFTTYAATAIKNAANNELRSYLNKKNGEKFEFSLNNTIDEDTEFMDMLLSADNVEEDILLKEEVKTLRKALKSLPDNFREIICWHYFKEKSLKEYAELKNIKYSAAKKRHARALEKLKQIVYSFSS</sequence>
<dbReference type="Gene3D" id="1.10.1740.10">
    <property type="match status" value="1"/>
</dbReference>
<accession>A0A2U8DVD0</accession>
<dbReference type="InterPro" id="IPR007630">
    <property type="entry name" value="RNA_pol_sigma70_r4"/>
</dbReference>
<evidence type="ECO:0000256" key="2">
    <source>
        <dbReference type="ARBA" id="ARBA00023082"/>
    </source>
</evidence>
<keyword evidence="4" id="KW-0804">Transcription</keyword>
<dbReference type="EMBL" id="CP020953">
    <property type="protein sequence ID" value="AWI06345.1"/>
    <property type="molecule type" value="Genomic_DNA"/>
</dbReference>
<dbReference type="KEGG" id="cdrk:B9W14_18185"/>
<reference evidence="8" key="1">
    <citation type="submission" date="2017-04" db="EMBL/GenBank/DDBJ databases">
        <authorList>
            <person name="Song Y."/>
            <person name="Cho B.-K."/>
        </authorList>
    </citation>
    <scope>NUCLEOTIDE SEQUENCE [LARGE SCALE GENOMIC DNA]</scope>
    <source>
        <strain evidence="8">SL1</strain>
    </source>
</reference>
<dbReference type="GO" id="GO:0003677">
    <property type="term" value="F:DNA binding"/>
    <property type="evidence" value="ECO:0007669"/>
    <property type="project" value="UniProtKB-KW"/>
</dbReference>
<dbReference type="InterPro" id="IPR014284">
    <property type="entry name" value="RNA_pol_sigma-70_dom"/>
</dbReference>
<keyword evidence="8" id="KW-1185">Reference proteome</keyword>
<dbReference type="Pfam" id="PF04542">
    <property type="entry name" value="Sigma70_r2"/>
    <property type="match status" value="1"/>
</dbReference>
<evidence type="ECO:0000256" key="4">
    <source>
        <dbReference type="ARBA" id="ARBA00023163"/>
    </source>
</evidence>